<evidence type="ECO:0000256" key="7">
    <source>
        <dbReference type="ARBA" id="ARBA00023136"/>
    </source>
</evidence>
<dbReference type="STRING" id="1051891.A0A0C3QAG3"/>
<evidence type="ECO:0000256" key="10">
    <source>
        <dbReference type="SAM" id="Phobius"/>
    </source>
</evidence>
<dbReference type="OrthoDB" id="29558at2759"/>
<proteinExistence type="inferred from homology"/>
<keyword evidence="6 10" id="KW-1133">Transmembrane helix</keyword>
<evidence type="ECO:0000256" key="9">
    <source>
        <dbReference type="SAM" id="MobiDB-lite"/>
    </source>
</evidence>
<gene>
    <name evidence="11" type="ORF">M407DRAFT_245370</name>
</gene>
<dbReference type="PANTHER" id="PTHR13085">
    <property type="entry name" value="MICROSOMAL SIGNAL PEPTIDASE 25 KDA SUBUNIT"/>
    <property type="match status" value="1"/>
</dbReference>
<evidence type="ECO:0000313" key="12">
    <source>
        <dbReference type="Proteomes" id="UP000054248"/>
    </source>
</evidence>
<protein>
    <recommendedName>
        <fullName evidence="3">Signal peptidase complex subunit 2</fullName>
    </recommendedName>
</protein>
<evidence type="ECO:0000256" key="5">
    <source>
        <dbReference type="ARBA" id="ARBA00022824"/>
    </source>
</evidence>
<dbReference type="EMBL" id="KN823126">
    <property type="protein sequence ID" value="KIO21826.1"/>
    <property type="molecule type" value="Genomic_DNA"/>
</dbReference>
<dbReference type="Proteomes" id="UP000054248">
    <property type="component" value="Unassembled WGS sequence"/>
</dbReference>
<dbReference type="InterPro" id="IPR009582">
    <property type="entry name" value="Spc2/SPCS2"/>
</dbReference>
<dbReference type="HOGENOM" id="CLU_080518_1_0_1"/>
<evidence type="ECO:0000256" key="3">
    <source>
        <dbReference type="ARBA" id="ARBA00017057"/>
    </source>
</evidence>
<feature type="transmembrane region" description="Helical" evidence="10">
    <location>
        <begin position="115"/>
        <end position="135"/>
    </location>
</feature>
<dbReference type="AlphaFoldDB" id="A0A0C3QAG3"/>
<evidence type="ECO:0000313" key="11">
    <source>
        <dbReference type="EMBL" id="KIO21826.1"/>
    </source>
</evidence>
<name>A0A0C3QAG3_9AGAM</name>
<keyword evidence="12" id="KW-1185">Reference proteome</keyword>
<reference evidence="11 12" key="1">
    <citation type="submission" date="2014-04" db="EMBL/GenBank/DDBJ databases">
        <authorList>
            <consortium name="DOE Joint Genome Institute"/>
            <person name="Kuo A."/>
            <person name="Girlanda M."/>
            <person name="Perotto S."/>
            <person name="Kohler A."/>
            <person name="Nagy L.G."/>
            <person name="Floudas D."/>
            <person name="Copeland A."/>
            <person name="Barry K.W."/>
            <person name="Cichocki N."/>
            <person name="Veneault-Fourrey C."/>
            <person name="LaButti K."/>
            <person name="Lindquist E.A."/>
            <person name="Lipzen A."/>
            <person name="Lundell T."/>
            <person name="Morin E."/>
            <person name="Murat C."/>
            <person name="Sun H."/>
            <person name="Tunlid A."/>
            <person name="Henrissat B."/>
            <person name="Grigoriev I.V."/>
            <person name="Hibbett D.S."/>
            <person name="Martin F."/>
            <person name="Nordberg H.P."/>
            <person name="Cantor M.N."/>
            <person name="Hua S.X."/>
        </authorList>
    </citation>
    <scope>NUCLEOTIDE SEQUENCE [LARGE SCALE GENOMIC DNA]</scope>
    <source>
        <strain evidence="11 12">MUT 4182</strain>
    </source>
</reference>
<accession>A0A0C3QAG3</accession>
<evidence type="ECO:0000256" key="1">
    <source>
        <dbReference type="ARBA" id="ARBA00004477"/>
    </source>
</evidence>
<comment type="similarity">
    <text evidence="2">Belongs to the SPCS2 family.</text>
</comment>
<dbReference type="Pfam" id="PF06703">
    <property type="entry name" value="SPC25"/>
    <property type="match status" value="1"/>
</dbReference>
<feature type="compositionally biased region" description="Polar residues" evidence="9">
    <location>
        <begin position="155"/>
        <end position="167"/>
    </location>
</feature>
<feature type="region of interest" description="Disordered" evidence="9">
    <location>
        <begin position="155"/>
        <end position="181"/>
    </location>
</feature>
<dbReference type="GO" id="GO:0006465">
    <property type="term" value="P:signal peptide processing"/>
    <property type="evidence" value="ECO:0007669"/>
    <property type="project" value="InterPro"/>
</dbReference>
<evidence type="ECO:0000256" key="8">
    <source>
        <dbReference type="ARBA" id="ARBA00045608"/>
    </source>
</evidence>
<keyword evidence="5" id="KW-0256">Endoplasmic reticulum</keyword>
<feature type="transmembrane region" description="Helical" evidence="10">
    <location>
        <begin position="85"/>
        <end position="103"/>
    </location>
</feature>
<dbReference type="GO" id="GO:0045047">
    <property type="term" value="P:protein targeting to ER"/>
    <property type="evidence" value="ECO:0007669"/>
    <property type="project" value="TreeGrafter"/>
</dbReference>
<dbReference type="PANTHER" id="PTHR13085:SF0">
    <property type="entry name" value="SIGNAL PEPTIDASE COMPLEX SUBUNIT 2"/>
    <property type="match status" value="1"/>
</dbReference>
<evidence type="ECO:0000256" key="2">
    <source>
        <dbReference type="ARBA" id="ARBA00007324"/>
    </source>
</evidence>
<feature type="compositionally biased region" description="Low complexity" evidence="9">
    <location>
        <begin position="172"/>
        <end position="181"/>
    </location>
</feature>
<keyword evidence="7 10" id="KW-0472">Membrane</keyword>
<dbReference type="GO" id="GO:0005787">
    <property type="term" value="C:signal peptidase complex"/>
    <property type="evidence" value="ECO:0007669"/>
    <property type="project" value="InterPro"/>
</dbReference>
<evidence type="ECO:0000256" key="6">
    <source>
        <dbReference type="ARBA" id="ARBA00022989"/>
    </source>
</evidence>
<feature type="region of interest" description="Disordered" evidence="9">
    <location>
        <begin position="1"/>
        <end position="22"/>
    </location>
</feature>
<reference evidence="12" key="2">
    <citation type="submission" date="2015-01" db="EMBL/GenBank/DDBJ databases">
        <title>Evolutionary Origins and Diversification of the Mycorrhizal Mutualists.</title>
        <authorList>
            <consortium name="DOE Joint Genome Institute"/>
            <consortium name="Mycorrhizal Genomics Consortium"/>
            <person name="Kohler A."/>
            <person name="Kuo A."/>
            <person name="Nagy L.G."/>
            <person name="Floudas D."/>
            <person name="Copeland A."/>
            <person name="Barry K.W."/>
            <person name="Cichocki N."/>
            <person name="Veneault-Fourrey C."/>
            <person name="LaButti K."/>
            <person name="Lindquist E.A."/>
            <person name="Lipzen A."/>
            <person name="Lundell T."/>
            <person name="Morin E."/>
            <person name="Murat C."/>
            <person name="Riley R."/>
            <person name="Ohm R."/>
            <person name="Sun H."/>
            <person name="Tunlid A."/>
            <person name="Henrissat B."/>
            <person name="Grigoriev I.V."/>
            <person name="Hibbett D.S."/>
            <person name="Martin F."/>
        </authorList>
    </citation>
    <scope>NUCLEOTIDE SEQUENCE [LARGE SCALE GENOMIC DNA]</scope>
    <source>
        <strain evidence="12">MUT 4182</strain>
    </source>
</reference>
<sequence>MARKKAETTAGGAEANTGSDLTVDTSASTNGVAVPADAIPLTFEPIQINNYNLTDLKNTLDDALKRCLARPDCYSQIHMHTDVRLGLGWAAVLVAAATGLYSWKISFQESRLGVFIGVTLYALLSTIQMGYIYFVEGNTVFVGKRKTLDKRIQTERLTASSKTSRPKPQSPAPSSAPTLPLSTFYPRATSTYLPPHYHLTINYALTASSGKALIRANKVEDERCYADFFDSKGNLDEARFVAWVSAMLEKVEDEGKSQ</sequence>
<organism evidence="11 12">
    <name type="scientific">Tulasnella calospora MUT 4182</name>
    <dbReference type="NCBI Taxonomy" id="1051891"/>
    <lineage>
        <taxon>Eukaryota</taxon>
        <taxon>Fungi</taxon>
        <taxon>Dikarya</taxon>
        <taxon>Basidiomycota</taxon>
        <taxon>Agaricomycotina</taxon>
        <taxon>Agaricomycetes</taxon>
        <taxon>Cantharellales</taxon>
        <taxon>Tulasnellaceae</taxon>
        <taxon>Tulasnella</taxon>
    </lineage>
</organism>
<keyword evidence="4 10" id="KW-0812">Transmembrane</keyword>
<evidence type="ECO:0000256" key="4">
    <source>
        <dbReference type="ARBA" id="ARBA00022692"/>
    </source>
</evidence>
<comment type="function">
    <text evidence="8">Component of the signal peptidase complex (SPC) which catalyzes the cleavage of N-terminal signal sequences from nascent proteins as they are translocated into the lumen of the endoplasmic reticulum. Enhances the enzymatic activity of SPC and facilitates the interactions between different components of the translocation site.</text>
</comment>
<comment type="subcellular location">
    <subcellularLocation>
        <location evidence="1">Endoplasmic reticulum membrane</location>
        <topology evidence="1">Multi-pass membrane protein</topology>
    </subcellularLocation>
</comment>